<reference evidence="9" key="1">
    <citation type="submission" date="2023-06" db="EMBL/GenBank/DDBJ databases">
        <title>Genome-scale phylogeny and comparative genomics of the fungal order Sordariales.</title>
        <authorList>
            <consortium name="Lawrence Berkeley National Laboratory"/>
            <person name="Hensen N."/>
            <person name="Bonometti L."/>
            <person name="Westerberg I."/>
            <person name="Brannstrom I.O."/>
            <person name="Guillou S."/>
            <person name="Cros-Aarteil S."/>
            <person name="Calhoun S."/>
            <person name="Haridas S."/>
            <person name="Kuo A."/>
            <person name="Mondo S."/>
            <person name="Pangilinan J."/>
            <person name="Riley R."/>
            <person name="Labutti K."/>
            <person name="Andreopoulos B."/>
            <person name="Lipzen A."/>
            <person name="Chen C."/>
            <person name="Yanf M."/>
            <person name="Daum C."/>
            <person name="Ng V."/>
            <person name="Clum A."/>
            <person name="Steindorff A."/>
            <person name="Ohm R."/>
            <person name="Martin F."/>
            <person name="Silar P."/>
            <person name="Natvig D."/>
            <person name="Lalanne C."/>
            <person name="Gautier V."/>
            <person name="Ament-Velasquez S.L."/>
            <person name="Kruys A."/>
            <person name="Hutchinson M.I."/>
            <person name="Powell A.J."/>
            <person name="Barry K."/>
            <person name="Miller A.N."/>
            <person name="Grigoriev I.V."/>
            <person name="Debuchy R."/>
            <person name="Gladieux P."/>
            <person name="Thoren M.H."/>
            <person name="Johannesson H."/>
        </authorList>
    </citation>
    <scope>NUCLEOTIDE SEQUENCE</scope>
    <source>
        <strain evidence="9">SMH4607-1</strain>
    </source>
</reference>
<evidence type="ECO:0000256" key="7">
    <source>
        <dbReference type="SAM" id="Phobius"/>
    </source>
</evidence>
<dbReference type="InterPro" id="IPR011701">
    <property type="entry name" value="MFS"/>
</dbReference>
<keyword evidence="10" id="KW-1185">Reference proteome</keyword>
<dbReference type="GO" id="GO:0005886">
    <property type="term" value="C:plasma membrane"/>
    <property type="evidence" value="ECO:0007669"/>
    <property type="project" value="TreeGrafter"/>
</dbReference>
<protein>
    <submittedName>
        <fullName evidence="9">Major facilitator superfamily domain-containing protein</fullName>
    </submittedName>
</protein>
<dbReference type="PANTHER" id="PTHR43791:SF46">
    <property type="entry name" value="MAJOR FACILITATOR SUPERFAMILY (MFS) PROFILE DOMAIN-CONTAINING PROTEIN-RELATED"/>
    <property type="match status" value="1"/>
</dbReference>
<feature type="transmembrane region" description="Helical" evidence="7">
    <location>
        <begin position="80"/>
        <end position="99"/>
    </location>
</feature>
<dbReference type="PANTHER" id="PTHR43791">
    <property type="entry name" value="PERMEASE-RELATED"/>
    <property type="match status" value="1"/>
</dbReference>
<dbReference type="GO" id="GO:0022857">
    <property type="term" value="F:transmembrane transporter activity"/>
    <property type="evidence" value="ECO:0007669"/>
    <property type="project" value="InterPro"/>
</dbReference>
<dbReference type="SUPFAM" id="SSF103473">
    <property type="entry name" value="MFS general substrate transporter"/>
    <property type="match status" value="1"/>
</dbReference>
<feature type="compositionally biased region" description="Low complexity" evidence="6">
    <location>
        <begin position="27"/>
        <end position="40"/>
    </location>
</feature>
<evidence type="ECO:0000256" key="4">
    <source>
        <dbReference type="ARBA" id="ARBA00022989"/>
    </source>
</evidence>
<feature type="transmembrane region" description="Helical" evidence="7">
    <location>
        <begin position="376"/>
        <end position="394"/>
    </location>
</feature>
<feature type="transmembrane region" description="Helical" evidence="7">
    <location>
        <begin position="241"/>
        <end position="263"/>
    </location>
</feature>
<organism evidence="9 10">
    <name type="scientific">Lasiosphaeris hirsuta</name>
    <dbReference type="NCBI Taxonomy" id="260670"/>
    <lineage>
        <taxon>Eukaryota</taxon>
        <taxon>Fungi</taxon>
        <taxon>Dikarya</taxon>
        <taxon>Ascomycota</taxon>
        <taxon>Pezizomycotina</taxon>
        <taxon>Sordariomycetes</taxon>
        <taxon>Sordariomycetidae</taxon>
        <taxon>Sordariales</taxon>
        <taxon>Lasiosphaeriaceae</taxon>
        <taxon>Lasiosphaeris</taxon>
    </lineage>
</organism>
<feature type="domain" description="Major facilitator superfamily (MFS) profile" evidence="8">
    <location>
        <begin position="80"/>
        <end position="497"/>
    </location>
</feature>
<feature type="transmembrane region" description="Helical" evidence="7">
    <location>
        <begin position="208"/>
        <end position="229"/>
    </location>
</feature>
<feature type="transmembrane region" description="Helical" evidence="7">
    <location>
        <begin position="352"/>
        <end position="369"/>
    </location>
</feature>
<feature type="transmembrane region" description="Helical" evidence="7">
    <location>
        <begin position="119"/>
        <end position="141"/>
    </location>
</feature>
<dbReference type="Proteomes" id="UP001172102">
    <property type="component" value="Unassembled WGS sequence"/>
</dbReference>
<dbReference type="FunFam" id="1.20.1250.20:FF:000068">
    <property type="entry name" value="MFS general substrate transporter"/>
    <property type="match status" value="1"/>
</dbReference>
<dbReference type="Pfam" id="PF07690">
    <property type="entry name" value="MFS_1"/>
    <property type="match status" value="1"/>
</dbReference>
<dbReference type="PROSITE" id="PS50850">
    <property type="entry name" value="MFS"/>
    <property type="match status" value="1"/>
</dbReference>
<dbReference type="InterPro" id="IPR036259">
    <property type="entry name" value="MFS_trans_sf"/>
</dbReference>
<name>A0AA40DSA0_9PEZI</name>
<evidence type="ECO:0000256" key="2">
    <source>
        <dbReference type="ARBA" id="ARBA00022448"/>
    </source>
</evidence>
<keyword evidence="3 7" id="KW-0812">Transmembrane</keyword>
<sequence length="525" mass="58319">MPALSFHLYLPNLDQLTRSLATKEKTSSSNVPTTVNTYTPESGLPPPFSADDDASSIPPPVRCPPHTTPRRMTSRIDSHVVPFLCILYLLAFLDRVNIANARAFGLESDLGILGDGVKFNTALTIFFVPYVLLEIPSNILLKKFSPRLWLSICCLGFGLVSICQGLVQNYAGLLVTRFFLGVFECGMFPGCFYLLGMWYRRDEAQKRFSLFFSSTSLAGAFGGLLASAIGKMDGMRGFRGWRWIFILEGVLTFVVGLVFLFTFPSFPEEAKWLTEEERDYIKARLQADQGHSAAERKITFADIKAVMSDFKVHLGAFMYLGLIVPAYSYAYFSPTILATYHYSPIQTQLHSVPPWAAAFGFAMMVAVGSDWIRHRFLFAIGAICVSLAGFAILFNVHNDINVEYGALFLVAMGTYSAMPVIVCWFNMNLGGHHRRAIGSAWQIGFGNIGGIIATYSFVTTDAPLYKKGYSICVSFTCLSALSCILYALAVTRENRKRSKTAHNVGLTESEKTELGDLNPEFRYML</sequence>
<evidence type="ECO:0000256" key="3">
    <source>
        <dbReference type="ARBA" id="ARBA00022692"/>
    </source>
</evidence>
<dbReference type="Gene3D" id="1.20.1250.20">
    <property type="entry name" value="MFS general substrate transporter like domains"/>
    <property type="match status" value="2"/>
</dbReference>
<dbReference type="FunFam" id="1.20.1250.20:FF:000034">
    <property type="entry name" value="MFS general substrate transporter"/>
    <property type="match status" value="1"/>
</dbReference>
<evidence type="ECO:0000259" key="8">
    <source>
        <dbReference type="PROSITE" id="PS50850"/>
    </source>
</evidence>
<evidence type="ECO:0000313" key="10">
    <source>
        <dbReference type="Proteomes" id="UP001172102"/>
    </source>
</evidence>
<dbReference type="AlphaFoldDB" id="A0AA40DSA0"/>
<feature type="transmembrane region" description="Helical" evidence="7">
    <location>
        <begin position="437"/>
        <end position="456"/>
    </location>
</feature>
<keyword evidence="2" id="KW-0813">Transport</keyword>
<keyword evidence="4 7" id="KW-1133">Transmembrane helix</keyword>
<gene>
    <name evidence="9" type="ORF">B0H67DRAFT_492455</name>
</gene>
<evidence type="ECO:0000256" key="6">
    <source>
        <dbReference type="SAM" id="MobiDB-lite"/>
    </source>
</evidence>
<feature type="transmembrane region" description="Helical" evidence="7">
    <location>
        <begin position="148"/>
        <end position="167"/>
    </location>
</feature>
<feature type="transmembrane region" description="Helical" evidence="7">
    <location>
        <begin position="468"/>
        <end position="489"/>
    </location>
</feature>
<accession>A0AA40DSA0</accession>
<dbReference type="EMBL" id="JAUKUA010000005">
    <property type="protein sequence ID" value="KAK0711576.1"/>
    <property type="molecule type" value="Genomic_DNA"/>
</dbReference>
<feature type="region of interest" description="Disordered" evidence="6">
    <location>
        <begin position="23"/>
        <end position="59"/>
    </location>
</feature>
<comment type="subcellular location">
    <subcellularLocation>
        <location evidence="1">Membrane</location>
        <topology evidence="1">Multi-pass membrane protein</topology>
    </subcellularLocation>
</comment>
<dbReference type="InterPro" id="IPR020846">
    <property type="entry name" value="MFS_dom"/>
</dbReference>
<evidence type="ECO:0000313" key="9">
    <source>
        <dbReference type="EMBL" id="KAK0711576.1"/>
    </source>
</evidence>
<feature type="transmembrane region" description="Helical" evidence="7">
    <location>
        <begin position="173"/>
        <end position="196"/>
    </location>
</feature>
<proteinExistence type="predicted"/>
<feature type="transmembrane region" description="Helical" evidence="7">
    <location>
        <begin position="406"/>
        <end position="425"/>
    </location>
</feature>
<feature type="transmembrane region" description="Helical" evidence="7">
    <location>
        <begin position="312"/>
        <end position="332"/>
    </location>
</feature>
<keyword evidence="5 7" id="KW-0472">Membrane</keyword>
<evidence type="ECO:0000256" key="5">
    <source>
        <dbReference type="ARBA" id="ARBA00023136"/>
    </source>
</evidence>
<evidence type="ECO:0000256" key="1">
    <source>
        <dbReference type="ARBA" id="ARBA00004141"/>
    </source>
</evidence>
<comment type="caution">
    <text evidence="9">The sequence shown here is derived from an EMBL/GenBank/DDBJ whole genome shotgun (WGS) entry which is preliminary data.</text>
</comment>